<proteinExistence type="predicted"/>
<dbReference type="EMBL" id="JAEHOE010000047">
    <property type="protein sequence ID" value="KAG2492128.1"/>
    <property type="molecule type" value="Genomic_DNA"/>
</dbReference>
<name>A0A835Y000_9CHLO</name>
<sequence>MANPKNWEEWEEEAERQFWRILPTVLSVIKACQIVTQWGALSWRSRVQSFLVLVLLELSQNVDLQATRFGIACIAAYLLFKYRRFVWRLLRGALRGAGLVFIPSRYLLTYALRAALAAAAAIQSWRAEAAARAATQAATRPATPPTTTPAASTSSRGGTSKVERRTTASGRGAAAAPGRQAPPDAGPSRGAQAAPSGKAGGAALQSRSSVTKPERRVAAWRGAGGASATGAAAETAAAATEASAARAPAAATQTVTPGRPNAAPPSPLTRQEQAAPAASQALALPTAQPVPYNPFAAARSAPIVSAPPPNGLAGALPPGLPAGAPSVPAPTAVVSPSATTDVTPRRPGVPSWGGTDSKPVPGPSHEEDEDHSVMCVMCLDGPRRFGFLHGTAVHTGVCEECSAVLRSRMPGLECLLCRQPVEEIVMLF</sequence>
<feature type="compositionally biased region" description="Low complexity" evidence="1">
    <location>
        <begin position="167"/>
        <end position="187"/>
    </location>
</feature>
<dbReference type="Proteomes" id="UP000612055">
    <property type="component" value="Unassembled WGS sequence"/>
</dbReference>
<dbReference type="OrthoDB" id="552707at2759"/>
<reference evidence="2" key="1">
    <citation type="journal article" date="2020" name="bioRxiv">
        <title>Comparative genomics of Chlamydomonas.</title>
        <authorList>
            <person name="Craig R.J."/>
            <person name="Hasan A.R."/>
            <person name="Ness R.W."/>
            <person name="Keightley P.D."/>
        </authorList>
    </citation>
    <scope>NUCLEOTIDE SEQUENCE</scope>
    <source>
        <strain evidence="2">CCAP 11/70</strain>
    </source>
</reference>
<feature type="region of interest" description="Disordered" evidence="1">
    <location>
        <begin position="135"/>
        <end position="280"/>
    </location>
</feature>
<evidence type="ECO:0008006" key="4">
    <source>
        <dbReference type="Google" id="ProtNLM"/>
    </source>
</evidence>
<protein>
    <recommendedName>
        <fullName evidence="4">RING-type domain-containing protein</fullName>
    </recommendedName>
</protein>
<organism evidence="2 3">
    <name type="scientific">Edaphochlamys debaryana</name>
    <dbReference type="NCBI Taxonomy" id="47281"/>
    <lineage>
        <taxon>Eukaryota</taxon>
        <taxon>Viridiplantae</taxon>
        <taxon>Chlorophyta</taxon>
        <taxon>core chlorophytes</taxon>
        <taxon>Chlorophyceae</taxon>
        <taxon>CS clade</taxon>
        <taxon>Chlamydomonadales</taxon>
        <taxon>Chlamydomonadales incertae sedis</taxon>
        <taxon>Edaphochlamys</taxon>
    </lineage>
</organism>
<dbReference type="AlphaFoldDB" id="A0A835Y000"/>
<feature type="compositionally biased region" description="Low complexity" evidence="1">
    <location>
        <begin position="228"/>
        <end position="252"/>
    </location>
</feature>
<feature type="compositionally biased region" description="Low complexity" evidence="1">
    <location>
        <begin position="327"/>
        <end position="340"/>
    </location>
</feature>
<accession>A0A835Y000</accession>
<evidence type="ECO:0000313" key="3">
    <source>
        <dbReference type="Proteomes" id="UP000612055"/>
    </source>
</evidence>
<comment type="caution">
    <text evidence="2">The sequence shown here is derived from an EMBL/GenBank/DDBJ whole genome shotgun (WGS) entry which is preliminary data.</text>
</comment>
<dbReference type="InterPro" id="IPR013083">
    <property type="entry name" value="Znf_RING/FYVE/PHD"/>
</dbReference>
<keyword evidence="3" id="KW-1185">Reference proteome</keyword>
<gene>
    <name evidence="2" type="ORF">HYH03_009619</name>
</gene>
<dbReference type="Gene3D" id="3.30.40.10">
    <property type="entry name" value="Zinc/RING finger domain, C3HC4 (zinc finger)"/>
    <property type="match status" value="1"/>
</dbReference>
<evidence type="ECO:0000256" key="1">
    <source>
        <dbReference type="SAM" id="MobiDB-lite"/>
    </source>
</evidence>
<feature type="region of interest" description="Disordered" evidence="1">
    <location>
        <begin position="327"/>
        <end position="368"/>
    </location>
</feature>
<dbReference type="Pfam" id="PF13920">
    <property type="entry name" value="zf-C3HC4_3"/>
    <property type="match status" value="1"/>
</dbReference>
<evidence type="ECO:0000313" key="2">
    <source>
        <dbReference type="EMBL" id="KAG2492128.1"/>
    </source>
</evidence>